<evidence type="ECO:0000313" key="1">
    <source>
        <dbReference type="EMBL" id="MFA0811110.1"/>
    </source>
</evidence>
<evidence type="ECO:0000313" key="2">
    <source>
        <dbReference type="Proteomes" id="UP001569428"/>
    </source>
</evidence>
<protein>
    <submittedName>
        <fullName evidence="1">LysM domain-containing protein</fullName>
    </submittedName>
</protein>
<accession>A0ABV4NZK3</accession>
<reference evidence="1 2" key="1">
    <citation type="submission" date="2024-08" db="EMBL/GenBank/DDBJ databases">
        <authorList>
            <person name="Ishaq N."/>
        </authorList>
    </citation>
    <scope>NUCLEOTIDE SEQUENCE [LARGE SCALE GENOMIC DNA]</scope>
    <source>
        <strain evidence="1 2">DSM 18651</strain>
    </source>
</reference>
<gene>
    <name evidence="1" type="ORF">ACCI49_09275</name>
</gene>
<sequence length="120" mass="13549">MKNPIQAMYEAGIVEATDFPANSRYHGVPTRMHTAHDGRQLPYLARRFVPTPEKFATAGYRMVVEGERLDQVAAEILGNAEAFWLHCDANRTIWAEELEQTGREIRLTLPEGVPGPEEEL</sequence>
<organism evidence="1 2">
    <name type="scientific">Microbulbifer epialgicus</name>
    <dbReference type="NCBI Taxonomy" id="393907"/>
    <lineage>
        <taxon>Bacteria</taxon>
        <taxon>Pseudomonadati</taxon>
        <taxon>Pseudomonadota</taxon>
        <taxon>Gammaproteobacteria</taxon>
        <taxon>Cellvibrionales</taxon>
        <taxon>Microbulbiferaceae</taxon>
        <taxon>Microbulbifer</taxon>
    </lineage>
</organism>
<dbReference type="RefSeq" id="WP_371838679.1">
    <property type="nucleotide sequence ID" value="NZ_JBGMEK010000016.1"/>
</dbReference>
<comment type="caution">
    <text evidence="1">The sequence shown here is derived from an EMBL/GenBank/DDBJ whole genome shotgun (WGS) entry which is preliminary data.</text>
</comment>
<proteinExistence type="predicted"/>
<dbReference type="EMBL" id="JBGMEK010000016">
    <property type="protein sequence ID" value="MFA0811110.1"/>
    <property type="molecule type" value="Genomic_DNA"/>
</dbReference>
<name>A0ABV4NZK3_9GAMM</name>
<keyword evidence="2" id="KW-1185">Reference proteome</keyword>
<dbReference type="Proteomes" id="UP001569428">
    <property type="component" value="Unassembled WGS sequence"/>
</dbReference>